<sequence>MEKNLNYSIAHKKMTDDGGDDCYAETYLYIIHVFYFFYPIRFANPKTAITTTMNIYFSLYTQTIIFEFIHQHPHNNSVL</sequence>
<evidence type="ECO:0000313" key="1">
    <source>
        <dbReference type="EMBL" id="KAH7640235.1"/>
    </source>
</evidence>
<accession>A0A9D4NZ92</accession>
<dbReference type="Proteomes" id="UP000828236">
    <property type="component" value="Unassembled WGS sequence"/>
</dbReference>
<dbReference type="AlphaFoldDB" id="A0A9D4NZ92"/>
<reference evidence="1" key="1">
    <citation type="submission" date="2020-06" db="EMBL/GenBank/DDBJ databases">
        <authorList>
            <person name="Ji K."/>
            <person name="Li J."/>
        </authorList>
    </citation>
    <scope>NUCLEOTIDE SEQUENCE</scope>
    <source>
        <strain evidence="1">JKM2019</strain>
        <tissue evidence="1">Whole body</tissue>
    </source>
</reference>
<name>A0A9D4NZ92_DERFA</name>
<reference evidence="1" key="2">
    <citation type="journal article" date="2021" name="World Allergy Organ. J.">
        <title>Chromosome-level assembly of Dermatophagoides farinae genome and transcriptome reveals two novel allergens Der f 37 and Der f 39.</title>
        <authorList>
            <person name="Chen J."/>
            <person name="Cai Z."/>
            <person name="Fan D."/>
            <person name="Hu J."/>
            <person name="Hou Y."/>
            <person name="He Y."/>
            <person name="Zhang Z."/>
            <person name="Zhao Z."/>
            <person name="Gao P."/>
            <person name="Hu W."/>
            <person name="Sun J."/>
            <person name="Li J."/>
            <person name="Ji K."/>
        </authorList>
    </citation>
    <scope>NUCLEOTIDE SEQUENCE</scope>
    <source>
        <strain evidence="1">JKM2019</strain>
    </source>
</reference>
<gene>
    <name evidence="1" type="ORF">HUG17_7702</name>
</gene>
<dbReference type="EMBL" id="SDOV01000005">
    <property type="protein sequence ID" value="KAH7640235.1"/>
    <property type="molecule type" value="Genomic_DNA"/>
</dbReference>
<protein>
    <submittedName>
        <fullName evidence="1">Uncharacterized protein</fullName>
    </submittedName>
</protein>
<proteinExistence type="predicted"/>
<organism evidence="1">
    <name type="scientific">Dermatophagoides farinae</name>
    <name type="common">American house dust mite</name>
    <dbReference type="NCBI Taxonomy" id="6954"/>
    <lineage>
        <taxon>Eukaryota</taxon>
        <taxon>Metazoa</taxon>
        <taxon>Ecdysozoa</taxon>
        <taxon>Arthropoda</taxon>
        <taxon>Chelicerata</taxon>
        <taxon>Arachnida</taxon>
        <taxon>Acari</taxon>
        <taxon>Acariformes</taxon>
        <taxon>Sarcoptiformes</taxon>
        <taxon>Astigmata</taxon>
        <taxon>Psoroptidia</taxon>
        <taxon>Analgoidea</taxon>
        <taxon>Pyroglyphidae</taxon>
        <taxon>Dermatophagoidinae</taxon>
        <taxon>Dermatophagoides</taxon>
    </lineage>
</organism>
<comment type="caution">
    <text evidence="1">The sequence shown here is derived from an EMBL/GenBank/DDBJ whole genome shotgun (WGS) entry which is preliminary data.</text>
</comment>